<sequence length="156" mass="16977">MAIMSSLLLGLFFFVSIGAVLVRSLVRRWQQEGQAQTESDQAPGAFQSNHNRGGDSRSACENQEAGFVEKSPPDDFRRPLDFNQPDEGADVRTLTRTTWGVKTGWWVTIIYLSSFRRAITICRGALALHVVQVNVYGGCGGVRSAQGSVLGETVAA</sequence>
<feature type="signal peptide" evidence="2">
    <location>
        <begin position="1"/>
        <end position="19"/>
    </location>
</feature>
<evidence type="ECO:0000313" key="4">
    <source>
        <dbReference type="Proteomes" id="UP001497516"/>
    </source>
</evidence>
<gene>
    <name evidence="3" type="ORF">LTRI10_LOCUS18283</name>
</gene>
<feature type="chain" id="PRO_5043382412" evidence="2">
    <location>
        <begin position="20"/>
        <end position="156"/>
    </location>
</feature>
<feature type="compositionally biased region" description="Polar residues" evidence="1">
    <location>
        <begin position="34"/>
        <end position="51"/>
    </location>
</feature>
<name>A0AAV2DSM1_9ROSI</name>
<protein>
    <submittedName>
        <fullName evidence="3">Uncharacterized protein</fullName>
    </submittedName>
</protein>
<dbReference type="AlphaFoldDB" id="A0AAV2DSM1"/>
<dbReference type="Proteomes" id="UP001497516">
    <property type="component" value="Chromosome 3"/>
</dbReference>
<proteinExistence type="predicted"/>
<keyword evidence="4" id="KW-1185">Reference proteome</keyword>
<evidence type="ECO:0000256" key="1">
    <source>
        <dbReference type="SAM" id="MobiDB-lite"/>
    </source>
</evidence>
<organism evidence="3 4">
    <name type="scientific">Linum trigynum</name>
    <dbReference type="NCBI Taxonomy" id="586398"/>
    <lineage>
        <taxon>Eukaryota</taxon>
        <taxon>Viridiplantae</taxon>
        <taxon>Streptophyta</taxon>
        <taxon>Embryophyta</taxon>
        <taxon>Tracheophyta</taxon>
        <taxon>Spermatophyta</taxon>
        <taxon>Magnoliopsida</taxon>
        <taxon>eudicotyledons</taxon>
        <taxon>Gunneridae</taxon>
        <taxon>Pentapetalae</taxon>
        <taxon>rosids</taxon>
        <taxon>fabids</taxon>
        <taxon>Malpighiales</taxon>
        <taxon>Linaceae</taxon>
        <taxon>Linum</taxon>
    </lineage>
</organism>
<reference evidence="3 4" key="1">
    <citation type="submission" date="2024-04" db="EMBL/GenBank/DDBJ databases">
        <authorList>
            <person name="Fracassetti M."/>
        </authorList>
    </citation>
    <scope>NUCLEOTIDE SEQUENCE [LARGE SCALE GENOMIC DNA]</scope>
</reference>
<evidence type="ECO:0000256" key="2">
    <source>
        <dbReference type="SAM" id="SignalP"/>
    </source>
</evidence>
<dbReference type="EMBL" id="OZ034816">
    <property type="protein sequence ID" value="CAL1376560.1"/>
    <property type="molecule type" value="Genomic_DNA"/>
</dbReference>
<feature type="region of interest" description="Disordered" evidence="1">
    <location>
        <begin position="34"/>
        <end position="84"/>
    </location>
</feature>
<evidence type="ECO:0000313" key="3">
    <source>
        <dbReference type="EMBL" id="CAL1376560.1"/>
    </source>
</evidence>
<feature type="compositionally biased region" description="Basic and acidic residues" evidence="1">
    <location>
        <begin position="71"/>
        <end position="80"/>
    </location>
</feature>
<accession>A0AAV2DSM1</accession>
<keyword evidence="2" id="KW-0732">Signal</keyword>